<protein>
    <submittedName>
        <fullName evidence="2">Group II intron-encoded protein LtrA</fullName>
    </submittedName>
</protein>
<dbReference type="PROSITE" id="PS50878">
    <property type="entry name" value="RT_POL"/>
    <property type="match status" value="1"/>
</dbReference>
<sequence>MHSLPSADPDDPGFRRLRYVRYADDHLLGSTGPKAEAEEIKQRLAMFLRDELKLELSKEKTLITHARTQTARFLGYEITTRQNSTKITRGRRVVNGQIALRVPLDVIKAKCSPCLARGKPAKQTALMNSDDHTIVATFGTVYRGIIQYYLRAGDVHRLHRLRWVMETSMLKALAGKHRSTVSKMATKYKRTTFEIPNGPASLLRSESNGSTGNHWSHGSVEFHSNGNGRKHLPIVTRSEWTIRRRNSSRGSWRILARSAEARAMCKYTTILAMTESIRNGLPNHSRSSHWRAG</sequence>
<dbReference type="PANTHER" id="PTHR33642:SF4">
    <property type="entry name" value="COX1_OXI3 INTRON 1 PROTEIN-RELATED"/>
    <property type="match status" value="1"/>
</dbReference>
<keyword evidence="3" id="KW-1185">Reference proteome</keyword>
<dbReference type="EMBL" id="BIFH01000053">
    <property type="protein sequence ID" value="GCE01811.1"/>
    <property type="molecule type" value="Genomic_DNA"/>
</dbReference>
<dbReference type="SUPFAM" id="SSF56672">
    <property type="entry name" value="DNA/RNA polymerases"/>
    <property type="match status" value="1"/>
</dbReference>
<dbReference type="InterPro" id="IPR000477">
    <property type="entry name" value="RT_dom"/>
</dbReference>
<dbReference type="PANTHER" id="PTHR33642">
    <property type="entry name" value="COX1/OXI3 INTRON 1 PROTEIN-RELATED"/>
    <property type="match status" value="1"/>
</dbReference>
<dbReference type="GO" id="GO:0003964">
    <property type="term" value="F:RNA-directed DNA polymerase activity"/>
    <property type="evidence" value="ECO:0007669"/>
    <property type="project" value="TreeGrafter"/>
</dbReference>
<name>A0A401Z4M9_9ACTN</name>
<dbReference type="InterPro" id="IPR043502">
    <property type="entry name" value="DNA/RNA_pol_sf"/>
</dbReference>
<comment type="caution">
    <text evidence="2">The sequence shown here is derived from an EMBL/GenBank/DDBJ whole genome shotgun (WGS) entry which is preliminary data.</text>
</comment>
<evidence type="ECO:0000259" key="1">
    <source>
        <dbReference type="PROSITE" id="PS50878"/>
    </source>
</evidence>
<feature type="domain" description="Reverse transcriptase" evidence="1">
    <location>
        <begin position="1"/>
        <end position="78"/>
    </location>
</feature>
<dbReference type="InterPro" id="IPR024937">
    <property type="entry name" value="Domain_X"/>
</dbReference>
<dbReference type="GO" id="GO:0006397">
    <property type="term" value="P:mRNA processing"/>
    <property type="evidence" value="ECO:0007669"/>
    <property type="project" value="InterPro"/>
</dbReference>
<evidence type="ECO:0000313" key="2">
    <source>
        <dbReference type="EMBL" id="GCE01811.1"/>
    </source>
</evidence>
<dbReference type="Proteomes" id="UP000286931">
    <property type="component" value="Unassembled WGS sequence"/>
</dbReference>
<dbReference type="AlphaFoldDB" id="A0A401Z4M9"/>
<dbReference type="Pfam" id="PF01348">
    <property type="entry name" value="Intron_maturas2"/>
    <property type="match status" value="1"/>
</dbReference>
<accession>A0A401Z4M9</accession>
<proteinExistence type="predicted"/>
<dbReference type="GO" id="GO:0006315">
    <property type="term" value="P:homing of group II introns"/>
    <property type="evidence" value="ECO:0007669"/>
    <property type="project" value="TreeGrafter"/>
</dbReference>
<organism evidence="2 3">
    <name type="scientific">Embleya hyalina</name>
    <dbReference type="NCBI Taxonomy" id="516124"/>
    <lineage>
        <taxon>Bacteria</taxon>
        <taxon>Bacillati</taxon>
        <taxon>Actinomycetota</taxon>
        <taxon>Actinomycetes</taxon>
        <taxon>Kitasatosporales</taxon>
        <taxon>Streptomycetaceae</taxon>
        <taxon>Embleya</taxon>
    </lineage>
</organism>
<evidence type="ECO:0000313" key="3">
    <source>
        <dbReference type="Proteomes" id="UP000286931"/>
    </source>
</evidence>
<reference evidence="2 3" key="1">
    <citation type="submission" date="2018-12" db="EMBL/GenBank/DDBJ databases">
        <title>Draft genome sequence of Embleya hyalina NBRC 13850T.</title>
        <authorList>
            <person name="Komaki H."/>
            <person name="Hosoyama A."/>
            <person name="Kimura A."/>
            <person name="Ichikawa N."/>
            <person name="Tamura T."/>
        </authorList>
    </citation>
    <scope>NUCLEOTIDE SEQUENCE [LARGE SCALE GENOMIC DNA]</scope>
    <source>
        <strain evidence="2 3">NBRC 13850</strain>
    </source>
</reference>
<gene>
    <name evidence="2" type="primary">ltrA</name>
    <name evidence="2" type="ORF">EHYA_09585</name>
</gene>